<dbReference type="Proteomes" id="UP000036681">
    <property type="component" value="Unplaced"/>
</dbReference>
<feature type="compositionally biased region" description="Acidic residues" evidence="2">
    <location>
        <begin position="105"/>
        <end position="115"/>
    </location>
</feature>
<evidence type="ECO:0000256" key="1">
    <source>
        <dbReference type="SAM" id="Coils"/>
    </source>
</evidence>
<name>A0A0M3IM81_ASCLU</name>
<dbReference type="WBParaSite" id="ALUE_0001985901-mRNA-1">
    <property type="protein sequence ID" value="ALUE_0001985901-mRNA-1"/>
    <property type="gene ID" value="ALUE_0001985901"/>
</dbReference>
<feature type="coiled-coil region" evidence="1">
    <location>
        <begin position="20"/>
        <end position="47"/>
    </location>
</feature>
<evidence type="ECO:0000313" key="4">
    <source>
        <dbReference type="WBParaSite" id="ALUE_0001985901-mRNA-1"/>
    </source>
</evidence>
<keyword evidence="1" id="KW-0175">Coiled coil</keyword>
<reference evidence="4" key="1">
    <citation type="submission" date="2017-02" db="UniProtKB">
        <authorList>
            <consortium name="WormBaseParasite"/>
        </authorList>
    </citation>
    <scope>IDENTIFICATION</scope>
</reference>
<evidence type="ECO:0000313" key="3">
    <source>
        <dbReference type="Proteomes" id="UP000036681"/>
    </source>
</evidence>
<organism evidence="3 4">
    <name type="scientific">Ascaris lumbricoides</name>
    <name type="common">Giant roundworm</name>
    <dbReference type="NCBI Taxonomy" id="6252"/>
    <lineage>
        <taxon>Eukaryota</taxon>
        <taxon>Metazoa</taxon>
        <taxon>Ecdysozoa</taxon>
        <taxon>Nematoda</taxon>
        <taxon>Chromadorea</taxon>
        <taxon>Rhabditida</taxon>
        <taxon>Spirurina</taxon>
        <taxon>Ascaridomorpha</taxon>
        <taxon>Ascaridoidea</taxon>
        <taxon>Ascarididae</taxon>
        <taxon>Ascaris</taxon>
    </lineage>
</organism>
<keyword evidence="3" id="KW-1185">Reference proteome</keyword>
<evidence type="ECO:0000256" key="2">
    <source>
        <dbReference type="SAM" id="MobiDB-lite"/>
    </source>
</evidence>
<feature type="region of interest" description="Disordered" evidence="2">
    <location>
        <begin position="104"/>
        <end position="138"/>
    </location>
</feature>
<sequence length="138" mass="15897">MGVIFISDEKVSKCVMKSEIAKLKEEIKEIERKISMLKKRKIAYEAKIELMVHHLERSRHESSESQSVDSDDSLRTDSEDSLRTSELLELSLCSTLDSSLLDYSSEMEDSMDDAEGDKKRSRKPLNEFRLTMPECDTD</sequence>
<dbReference type="AlphaFoldDB" id="A0A0M3IM81"/>
<accession>A0A0M3IM81</accession>
<feature type="region of interest" description="Disordered" evidence="2">
    <location>
        <begin position="56"/>
        <end position="80"/>
    </location>
</feature>
<protein>
    <submittedName>
        <fullName evidence="4">Unconventional prefoldin RPB5 interactor 1</fullName>
    </submittedName>
</protein>
<proteinExistence type="predicted"/>